<feature type="coiled-coil region" evidence="1">
    <location>
        <begin position="192"/>
        <end position="219"/>
    </location>
</feature>
<comment type="caution">
    <text evidence="4">The sequence shown here is derived from an EMBL/GenBank/DDBJ whole genome shotgun (WGS) entry which is preliminary data.</text>
</comment>
<keyword evidence="5" id="KW-1185">Reference proteome</keyword>
<dbReference type="InterPro" id="IPR015947">
    <property type="entry name" value="PUA-like_sf"/>
</dbReference>
<keyword evidence="2" id="KW-0472">Membrane</keyword>
<dbReference type="PANTHER" id="PTHR46732">
    <property type="entry name" value="ATP-DEPENDENT PROTEASE LA (LON) DOMAIN PROTEIN"/>
    <property type="match status" value="1"/>
</dbReference>
<dbReference type="Gene3D" id="1.20.58.1480">
    <property type="match status" value="1"/>
</dbReference>
<dbReference type="PROSITE" id="PS51787">
    <property type="entry name" value="LON_N"/>
    <property type="match status" value="1"/>
</dbReference>
<feature type="transmembrane region" description="Helical" evidence="2">
    <location>
        <begin position="6"/>
        <end position="25"/>
    </location>
</feature>
<name>A0A4U6QK47_9ACTN</name>
<accession>A0A4U6QK47</accession>
<proteinExistence type="predicted"/>
<evidence type="ECO:0000313" key="5">
    <source>
        <dbReference type="Proteomes" id="UP000306985"/>
    </source>
</evidence>
<dbReference type="Proteomes" id="UP000306985">
    <property type="component" value="Unassembled WGS sequence"/>
</dbReference>
<evidence type="ECO:0000259" key="3">
    <source>
        <dbReference type="PROSITE" id="PS51787"/>
    </source>
</evidence>
<dbReference type="PANTHER" id="PTHR46732:SF8">
    <property type="entry name" value="ATP-DEPENDENT PROTEASE LA (LON) DOMAIN PROTEIN"/>
    <property type="match status" value="1"/>
</dbReference>
<keyword evidence="2" id="KW-0812">Transmembrane</keyword>
<protein>
    <submittedName>
        <fullName evidence="4">Peptidase S16</fullName>
    </submittedName>
</protein>
<evidence type="ECO:0000313" key="4">
    <source>
        <dbReference type="EMBL" id="TKV60824.1"/>
    </source>
</evidence>
<dbReference type="RefSeq" id="WP_137448127.1">
    <property type="nucleotide sequence ID" value="NZ_SZZH01000001.1"/>
</dbReference>
<dbReference type="OrthoDB" id="25394at2"/>
<keyword evidence="1" id="KW-0175">Coiled coil</keyword>
<evidence type="ECO:0000256" key="2">
    <source>
        <dbReference type="SAM" id="Phobius"/>
    </source>
</evidence>
<gene>
    <name evidence="4" type="ORF">FDO65_03940</name>
</gene>
<dbReference type="InterPro" id="IPR003111">
    <property type="entry name" value="Lon_prtase_N"/>
</dbReference>
<dbReference type="AlphaFoldDB" id="A0A4U6QK47"/>
<dbReference type="Pfam" id="PF02190">
    <property type="entry name" value="LON_substr_bdg"/>
    <property type="match status" value="1"/>
</dbReference>
<dbReference type="SMART" id="SM00464">
    <property type="entry name" value="LON"/>
    <property type="match status" value="1"/>
</dbReference>
<reference evidence="4 5" key="1">
    <citation type="submission" date="2019-05" db="EMBL/GenBank/DDBJ databases">
        <title>Nakamurella sp. N5BH11, whole genome shotgun sequence.</title>
        <authorList>
            <person name="Tuo L."/>
        </authorList>
    </citation>
    <scope>NUCLEOTIDE SEQUENCE [LARGE SCALE GENOMIC DNA]</scope>
    <source>
        <strain evidence="4 5">N5BH11</strain>
    </source>
</reference>
<sequence length="235" mass="25531">MTGLLTGVPLFPLGTVLFPGALLPLHIFETRYRRLVAGLQERAPDQRQFGVVAIRAGREVAARTAADADETGPTLYSVGCLAGLRAAQSYADGRWDIVVAGTRRFRLVDVDPVDDPDEPLTGTLELLPELTSAHAADLAPQVTRQFLDYRDAMYRAQGQVAEPASDLPADPVLLSYLVAAAVVVDLPDKQRLLTAETAGNRLEREMELLRRESAQLSTLATRPAVELGRLPYSTN</sequence>
<organism evidence="4 5">
    <name type="scientific">Nakamurella flava</name>
    <dbReference type="NCBI Taxonomy" id="2576308"/>
    <lineage>
        <taxon>Bacteria</taxon>
        <taxon>Bacillati</taxon>
        <taxon>Actinomycetota</taxon>
        <taxon>Actinomycetes</taxon>
        <taxon>Nakamurellales</taxon>
        <taxon>Nakamurellaceae</taxon>
        <taxon>Nakamurella</taxon>
    </lineage>
</organism>
<dbReference type="Gene3D" id="2.30.130.40">
    <property type="entry name" value="LON domain-like"/>
    <property type="match status" value="1"/>
</dbReference>
<keyword evidence="2" id="KW-1133">Transmembrane helix</keyword>
<dbReference type="EMBL" id="SZZH01000001">
    <property type="protein sequence ID" value="TKV60824.1"/>
    <property type="molecule type" value="Genomic_DNA"/>
</dbReference>
<dbReference type="SUPFAM" id="SSF88697">
    <property type="entry name" value="PUA domain-like"/>
    <property type="match status" value="1"/>
</dbReference>
<feature type="domain" description="Lon N-terminal" evidence="3">
    <location>
        <begin position="5"/>
        <end position="213"/>
    </location>
</feature>
<evidence type="ECO:0000256" key="1">
    <source>
        <dbReference type="SAM" id="Coils"/>
    </source>
</evidence>
<dbReference type="InterPro" id="IPR046336">
    <property type="entry name" value="Lon_prtase_N_sf"/>
</dbReference>